<sequence>MKQLLFLFLTITLNSYSQDFSKVDNIVKAYPKFSKVEDLVNKISADFTSDSDKIRASFYWIATNIRYNLKEYYKPTQRRYSFYYSSEEDKKQKLQTLVDNLVIKTFISKKGVCEEYAQSLKKIYDLLQIESTVIKGYVRNNANEIGKIRHNTNHAWNAVKLNNEWIILDATWAAGYELNRKWVKEFDNYYYNIPKDKIFKTHFPEETIWVLRFGRMTKEEFYNQPIYNNTFLSSGIELKNPTNGIINVRNKANLEFEFIGLNESLYYLLSGEKYLKKAKIIKKGEKSIVSIENPKRKTTLIFFIKNRNAVQFNLVY</sequence>
<dbReference type="InterPro" id="IPR052557">
    <property type="entry name" value="CAP/Cytokinesis_protein"/>
</dbReference>
<dbReference type="Pfam" id="PF01841">
    <property type="entry name" value="Transglut_core"/>
    <property type="match status" value="1"/>
</dbReference>
<dbReference type="InterPro" id="IPR038765">
    <property type="entry name" value="Papain-like_cys_pep_sf"/>
</dbReference>
<accession>A0ABV8R935</accession>
<proteinExistence type="predicted"/>
<evidence type="ECO:0000313" key="2">
    <source>
        <dbReference type="EMBL" id="MFC4268495.1"/>
    </source>
</evidence>
<gene>
    <name evidence="2" type="ORF">ACFOWD_06225</name>
</gene>
<dbReference type="SUPFAM" id="SSF54001">
    <property type="entry name" value="Cysteine proteinases"/>
    <property type="match status" value="1"/>
</dbReference>
<evidence type="ECO:0000313" key="3">
    <source>
        <dbReference type="Proteomes" id="UP001595826"/>
    </source>
</evidence>
<feature type="domain" description="Transglutaminase-like" evidence="1">
    <location>
        <begin position="105"/>
        <end position="172"/>
    </location>
</feature>
<reference evidence="3" key="1">
    <citation type="journal article" date="2019" name="Int. J. Syst. Evol. Microbiol.">
        <title>The Global Catalogue of Microorganisms (GCM) 10K type strain sequencing project: providing services to taxonomists for standard genome sequencing and annotation.</title>
        <authorList>
            <consortium name="The Broad Institute Genomics Platform"/>
            <consortium name="The Broad Institute Genome Sequencing Center for Infectious Disease"/>
            <person name="Wu L."/>
            <person name="Ma J."/>
        </authorList>
    </citation>
    <scope>NUCLEOTIDE SEQUENCE [LARGE SCALE GENOMIC DNA]</scope>
    <source>
        <strain evidence="3">CECT 8655</strain>
    </source>
</reference>
<dbReference type="PANTHER" id="PTHR46333:SF2">
    <property type="entry name" value="CYTOKINESIS PROTEIN 3"/>
    <property type="match status" value="1"/>
</dbReference>
<dbReference type="Proteomes" id="UP001595826">
    <property type="component" value="Unassembled WGS sequence"/>
</dbReference>
<organism evidence="2 3">
    <name type="scientific">Polaribacter marinivivus</name>
    <dbReference type="NCBI Taxonomy" id="1524260"/>
    <lineage>
        <taxon>Bacteria</taxon>
        <taxon>Pseudomonadati</taxon>
        <taxon>Bacteroidota</taxon>
        <taxon>Flavobacteriia</taxon>
        <taxon>Flavobacteriales</taxon>
        <taxon>Flavobacteriaceae</taxon>
    </lineage>
</organism>
<dbReference type="EMBL" id="JBHSCY010000001">
    <property type="protein sequence ID" value="MFC4268495.1"/>
    <property type="molecule type" value="Genomic_DNA"/>
</dbReference>
<evidence type="ECO:0000259" key="1">
    <source>
        <dbReference type="SMART" id="SM00460"/>
    </source>
</evidence>
<dbReference type="RefSeq" id="WP_377409006.1">
    <property type="nucleotide sequence ID" value="NZ_JBHSCY010000001.1"/>
</dbReference>
<comment type="caution">
    <text evidence="2">The sequence shown here is derived from an EMBL/GenBank/DDBJ whole genome shotgun (WGS) entry which is preliminary data.</text>
</comment>
<dbReference type="PANTHER" id="PTHR46333">
    <property type="entry name" value="CYTOKINESIS PROTEIN 3"/>
    <property type="match status" value="1"/>
</dbReference>
<dbReference type="SMART" id="SM00460">
    <property type="entry name" value="TGc"/>
    <property type="match status" value="1"/>
</dbReference>
<dbReference type="InterPro" id="IPR002931">
    <property type="entry name" value="Transglutaminase-like"/>
</dbReference>
<name>A0ABV8R935_9FLAO</name>
<dbReference type="Gene3D" id="3.10.620.30">
    <property type="match status" value="1"/>
</dbReference>
<keyword evidence="3" id="KW-1185">Reference proteome</keyword>
<protein>
    <submittedName>
        <fullName evidence="2">Transglutaminase domain-containing protein</fullName>
    </submittedName>
</protein>